<sequence length="198" mass="22302">MAEKKNKTKNILSWVLIIVLAILVLTPTTRTAIQRGLMKIGLFNPDVPKQTAANPSATPLVMTETVTLSDDAGKTIQTHDLKGKVVFINFWATWCGPCRAEMPSIQKLYDKYKDNENVVFMLVEIEHNKDGAKAFMEKEKLNMPIYYPESDIPTTWLSNSIPSTVVLNKQGALAFDHKGMADYSTKEFEDFMISLINQ</sequence>
<reference evidence="5" key="2">
    <citation type="submission" date="2020-09" db="EMBL/GenBank/DDBJ databases">
        <authorList>
            <person name="Sun Q."/>
            <person name="Zhou Y."/>
        </authorList>
    </citation>
    <scope>NUCLEOTIDE SEQUENCE</scope>
    <source>
        <strain evidence="5">CGMCC 1.15966</strain>
    </source>
</reference>
<dbReference type="InterPro" id="IPR036249">
    <property type="entry name" value="Thioredoxin-like_sf"/>
</dbReference>
<proteinExistence type="predicted"/>
<dbReference type="PROSITE" id="PS00194">
    <property type="entry name" value="THIOREDOXIN_1"/>
    <property type="match status" value="1"/>
</dbReference>
<dbReference type="GO" id="GO:0017004">
    <property type="term" value="P:cytochrome complex assembly"/>
    <property type="evidence" value="ECO:0007669"/>
    <property type="project" value="UniProtKB-KW"/>
</dbReference>
<evidence type="ECO:0000259" key="4">
    <source>
        <dbReference type="PROSITE" id="PS51352"/>
    </source>
</evidence>
<dbReference type="PROSITE" id="PS51352">
    <property type="entry name" value="THIOREDOXIN_2"/>
    <property type="match status" value="1"/>
</dbReference>
<keyword evidence="6" id="KW-1185">Reference proteome</keyword>
<protein>
    <recommendedName>
        <fullName evidence="4">Thioredoxin domain-containing protein</fullName>
    </recommendedName>
</protein>
<name>A0A8H9KYV1_9SPHI</name>
<dbReference type="RefSeq" id="WP_094255965.1">
    <property type="nucleotide sequence ID" value="NZ_BMKM01000009.1"/>
</dbReference>
<dbReference type="InterPro" id="IPR017937">
    <property type="entry name" value="Thioredoxin_CS"/>
</dbReference>
<reference evidence="5" key="1">
    <citation type="journal article" date="2014" name="Int. J. Syst. Evol. Microbiol.">
        <title>Complete genome sequence of Corynebacterium casei LMG S-19264T (=DSM 44701T), isolated from a smear-ripened cheese.</title>
        <authorList>
            <consortium name="US DOE Joint Genome Institute (JGI-PGF)"/>
            <person name="Walter F."/>
            <person name="Albersmeier A."/>
            <person name="Kalinowski J."/>
            <person name="Ruckert C."/>
        </authorList>
    </citation>
    <scope>NUCLEOTIDE SEQUENCE</scope>
    <source>
        <strain evidence="5">CGMCC 1.15966</strain>
    </source>
</reference>
<dbReference type="InterPro" id="IPR050553">
    <property type="entry name" value="Thioredoxin_ResA/DsbE_sf"/>
</dbReference>
<dbReference type="GO" id="GO:0030313">
    <property type="term" value="C:cell envelope"/>
    <property type="evidence" value="ECO:0007669"/>
    <property type="project" value="UniProtKB-SubCell"/>
</dbReference>
<dbReference type="AlphaFoldDB" id="A0A8H9KYV1"/>
<feature type="domain" description="Thioredoxin" evidence="4">
    <location>
        <begin position="38"/>
        <end position="197"/>
    </location>
</feature>
<dbReference type="EMBL" id="BMKM01000009">
    <property type="protein sequence ID" value="GGE29757.1"/>
    <property type="molecule type" value="Genomic_DNA"/>
</dbReference>
<dbReference type="Pfam" id="PF08534">
    <property type="entry name" value="Redoxin"/>
    <property type="match status" value="1"/>
</dbReference>
<dbReference type="PANTHER" id="PTHR42852:SF17">
    <property type="entry name" value="THIOREDOXIN-LIKE PROTEIN HI_1115"/>
    <property type="match status" value="1"/>
</dbReference>
<organism evidence="5 6">
    <name type="scientific">Sphingobacterium cellulitidis</name>
    <dbReference type="NCBI Taxonomy" id="1768011"/>
    <lineage>
        <taxon>Bacteria</taxon>
        <taxon>Pseudomonadati</taxon>
        <taxon>Bacteroidota</taxon>
        <taxon>Sphingobacteriia</taxon>
        <taxon>Sphingobacteriales</taxon>
        <taxon>Sphingobacteriaceae</taxon>
        <taxon>Sphingobacterium</taxon>
    </lineage>
</organism>
<evidence type="ECO:0000313" key="5">
    <source>
        <dbReference type="EMBL" id="GGE29757.1"/>
    </source>
</evidence>
<comment type="caution">
    <text evidence="5">The sequence shown here is derived from an EMBL/GenBank/DDBJ whole genome shotgun (WGS) entry which is preliminary data.</text>
</comment>
<evidence type="ECO:0000256" key="3">
    <source>
        <dbReference type="ARBA" id="ARBA00023284"/>
    </source>
</evidence>
<dbReference type="Proteomes" id="UP000614460">
    <property type="component" value="Unassembled WGS sequence"/>
</dbReference>
<accession>A0A8H9KYV1</accession>
<dbReference type="InterPro" id="IPR013740">
    <property type="entry name" value="Redoxin"/>
</dbReference>
<dbReference type="GO" id="GO:0016491">
    <property type="term" value="F:oxidoreductase activity"/>
    <property type="evidence" value="ECO:0007669"/>
    <property type="project" value="InterPro"/>
</dbReference>
<dbReference type="SUPFAM" id="SSF52833">
    <property type="entry name" value="Thioredoxin-like"/>
    <property type="match status" value="1"/>
</dbReference>
<evidence type="ECO:0000256" key="2">
    <source>
        <dbReference type="ARBA" id="ARBA00022748"/>
    </source>
</evidence>
<evidence type="ECO:0000313" key="6">
    <source>
        <dbReference type="Proteomes" id="UP000614460"/>
    </source>
</evidence>
<dbReference type="InterPro" id="IPR013766">
    <property type="entry name" value="Thioredoxin_domain"/>
</dbReference>
<keyword evidence="2" id="KW-0201">Cytochrome c-type biogenesis</keyword>
<dbReference type="PANTHER" id="PTHR42852">
    <property type="entry name" value="THIOL:DISULFIDE INTERCHANGE PROTEIN DSBE"/>
    <property type="match status" value="1"/>
</dbReference>
<gene>
    <name evidence="5" type="ORF">GCM10011516_29450</name>
</gene>
<evidence type="ECO:0000256" key="1">
    <source>
        <dbReference type="ARBA" id="ARBA00004196"/>
    </source>
</evidence>
<comment type="subcellular location">
    <subcellularLocation>
        <location evidence="1">Cell envelope</location>
    </subcellularLocation>
</comment>
<dbReference type="CDD" id="cd02966">
    <property type="entry name" value="TlpA_like_family"/>
    <property type="match status" value="1"/>
</dbReference>
<keyword evidence="3" id="KW-0676">Redox-active center</keyword>
<dbReference type="Gene3D" id="3.40.30.10">
    <property type="entry name" value="Glutaredoxin"/>
    <property type="match status" value="1"/>
</dbReference>